<accession>A0A839A3T9</accession>
<comment type="caution">
    <text evidence="1">The sequence shown here is derived from an EMBL/GenBank/DDBJ whole genome shotgun (WGS) entry which is preliminary data.</text>
</comment>
<name>A0A839A3T9_9LACT</name>
<evidence type="ECO:0000313" key="1">
    <source>
        <dbReference type="EMBL" id="MBA5728571.1"/>
    </source>
</evidence>
<reference evidence="1 2" key="1">
    <citation type="submission" date="2020-06" db="EMBL/GenBank/DDBJ databases">
        <title>Reclassification of Facklamia ignava, Facklamia soureckii and Facklami tabacinasalis as Falseniella iganva gen. nov., comb. nov., Hutsoniella ignava gen. nov., comb. nov., and Ruoffia tabacinasalis gen. nov., comb. nov and description of Ruoffia haltotolerans sp. nov., isolated from hypersaline Inland Sea of Qatar.</title>
        <authorList>
            <person name="Fotedar R."/>
            <person name="Sankaranarayanan K."/>
            <person name="Lawson P."/>
            <person name="Caldwell M."/>
            <person name="Zeyara A."/>
            <person name="Al Malki A."/>
            <person name="Ali M."/>
        </authorList>
    </citation>
    <scope>NUCLEOTIDE SEQUENCE [LARGE SCALE GENOMIC DNA]</scope>
    <source>
        <strain evidence="1 2">INB8</strain>
    </source>
</reference>
<keyword evidence="2" id="KW-1185">Reference proteome</keyword>
<dbReference type="RefSeq" id="WP_218930288.1">
    <property type="nucleotide sequence ID" value="NZ_JACAOA010000003.1"/>
</dbReference>
<evidence type="ECO:0000313" key="2">
    <source>
        <dbReference type="Proteomes" id="UP000571018"/>
    </source>
</evidence>
<proteinExistence type="predicted"/>
<dbReference type="AlphaFoldDB" id="A0A839A3T9"/>
<gene>
    <name evidence="1" type="ORF">HW423_02070</name>
</gene>
<sequence>MSIISSIIGLEGDNISQNFYMSKAFPCLLAKVKPLLTDSLFLAKEYSNAHGYGQSAQ</sequence>
<dbReference type="EMBL" id="JACAOA010000003">
    <property type="protein sequence ID" value="MBA5728571.1"/>
    <property type="molecule type" value="Genomic_DNA"/>
</dbReference>
<protein>
    <submittedName>
        <fullName evidence="1">Uncharacterized protein</fullName>
    </submittedName>
</protein>
<dbReference type="Proteomes" id="UP000571018">
    <property type="component" value="Unassembled WGS sequence"/>
</dbReference>
<organism evidence="1 2">
    <name type="scientific">Ruoffia halotolerans</name>
    <dbReference type="NCBI Taxonomy" id="2748684"/>
    <lineage>
        <taxon>Bacteria</taxon>
        <taxon>Bacillati</taxon>
        <taxon>Bacillota</taxon>
        <taxon>Bacilli</taxon>
        <taxon>Lactobacillales</taxon>
        <taxon>Aerococcaceae</taxon>
        <taxon>Ruoffia</taxon>
    </lineage>
</organism>